<protein>
    <recommendedName>
        <fullName evidence="6">High mobility group AT-hook 1a</fullName>
    </recommendedName>
</protein>
<keyword evidence="5" id="KW-1185">Reference proteome</keyword>
<organism evidence="4 5">
    <name type="scientific">Hippocampus comes</name>
    <name type="common">Tiger tail seahorse</name>
    <dbReference type="NCBI Taxonomy" id="109280"/>
    <lineage>
        <taxon>Eukaryota</taxon>
        <taxon>Metazoa</taxon>
        <taxon>Chordata</taxon>
        <taxon>Craniata</taxon>
        <taxon>Vertebrata</taxon>
        <taxon>Euteleostomi</taxon>
        <taxon>Actinopterygii</taxon>
        <taxon>Neopterygii</taxon>
        <taxon>Teleostei</taxon>
        <taxon>Neoteleostei</taxon>
        <taxon>Acanthomorphata</taxon>
        <taxon>Syngnathiaria</taxon>
        <taxon>Syngnathiformes</taxon>
        <taxon>Syngnathoidei</taxon>
        <taxon>Syngnathidae</taxon>
        <taxon>Hippocampus</taxon>
    </lineage>
</organism>
<dbReference type="InterPro" id="IPR000116">
    <property type="entry name" value="HMGA"/>
</dbReference>
<feature type="region of interest" description="Disordered" evidence="3">
    <location>
        <begin position="1"/>
        <end position="117"/>
    </location>
</feature>
<name>A0A3Q2ZBM9_HIPCM</name>
<evidence type="ECO:0000256" key="1">
    <source>
        <dbReference type="ARBA" id="ARBA00022737"/>
    </source>
</evidence>
<keyword evidence="2" id="KW-0238">DNA-binding</keyword>
<dbReference type="AlphaFoldDB" id="A0A3Q2ZBM9"/>
<accession>A0A3Q2ZBM9</accession>
<dbReference type="PRINTS" id="PR00930">
    <property type="entry name" value="HIGHMOBLTYIY"/>
</dbReference>
<evidence type="ECO:0008006" key="6">
    <source>
        <dbReference type="Google" id="ProtNLM"/>
    </source>
</evidence>
<dbReference type="GO" id="GO:0000785">
    <property type="term" value="C:chromatin"/>
    <property type="evidence" value="ECO:0007669"/>
    <property type="project" value="InterPro"/>
</dbReference>
<dbReference type="InterPro" id="IPR017956">
    <property type="entry name" value="AT_hook_DNA-bd_motif"/>
</dbReference>
<dbReference type="Ensembl" id="ENSHCOT00000028800.1">
    <property type="protein sequence ID" value="ENSHCOP00000028400.1"/>
    <property type="gene ID" value="ENSHCOG00000021048.1"/>
</dbReference>
<reference evidence="4" key="1">
    <citation type="submission" date="2025-08" db="UniProtKB">
        <authorList>
            <consortium name="Ensembl"/>
        </authorList>
    </citation>
    <scope>IDENTIFICATION</scope>
</reference>
<feature type="compositionally biased region" description="Polar residues" evidence="3">
    <location>
        <begin position="103"/>
        <end position="113"/>
    </location>
</feature>
<evidence type="ECO:0000256" key="3">
    <source>
        <dbReference type="SAM" id="MobiDB-lite"/>
    </source>
</evidence>
<dbReference type="Proteomes" id="UP000264820">
    <property type="component" value="Unplaced"/>
</dbReference>
<dbReference type="GO" id="GO:0003677">
    <property type="term" value="F:DNA binding"/>
    <property type="evidence" value="ECO:0007669"/>
    <property type="project" value="UniProtKB-KW"/>
</dbReference>
<reference evidence="4" key="2">
    <citation type="submission" date="2025-09" db="UniProtKB">
        <authorList>
            <consortium name="Ensembl"/>
        </authorList>
    </citation>
    <scope>IDENTIFICATION</scope>
</reference>
<evidence type="ECO:0000313" key="4">
    <source>
        <dbReference type="Ensembl" id="ENSHCOP00000028400.1"/>
    </source>
</evidence>
<keyword evidence="1" id="KW-0677">Repeat</keyword>
<dbReference type="Pfam" id="PF02178">
    <property type="entry name" value="AT_hook"/>
    <property type="match status" value="3"/>
</dbReference>
<evidence type="ECO:0000256" key="2">
    <source>
        <dbReference type="ARBA" id="ARBA00023125"/>
    </source>
</evidence>
<dbReference type="GO" id="GO:0006355">
    <property type="term" value="P:regulation of DNA-templated transcription"/>
    <property type="evidence" value="ECO:0007669"/>
    <property type="project" value="InterPro"/>
</dbReference>
<dbReference type="PRINTS" id="PR00929">
    <property type="entry name" value="ATHOOK"/>
</dbReference>
<evidence type="ECO:0000313" key="5">
    <source>
        <dbReference type="Proteomes" id="UP000264820"/>
    </source>
</evidence>
<proteinExistence type="predicted"/>
<dbReference type="GO" id="GO:0005634">
    <property type="term" value="C:nucleus"/>
    <property type="evidence" value="ECO:0007669"/>
    <property type="project" value="InterPro"/>
</dbReference>
<dbReference type="SMART" id="SM00384">
    <property type="entry name" value="AT_hook"/>
    <property type="match status" value="3"/>
</dbReference>
<sequence length="134" mass="14480">MEEQTVVEEQGKVPKQQESSEDISASVPRVELGGNDNSPNGVAAPRGRGRPRKSSTERRLAPASDGPKRGRGRPKGSVNKKPAMSLKVPSRRGRPRKYPLPSSEGSQNRTSAQECRAASMKICAPQLLSPTMFT</sequence>